<dbReference type="UniPathway" id="UPA00185">
    <property type="reaction ID" value="UER00282"/>
</dbReference>
<keyword evidence="8" id="KW-1185">Reference proteome</keyword>
<keyword evidence="2 4" id="KW-0560">Oxidoreductase</keyword>
<keyword evidence="1 4" id="KW-0056">Arginine metabolism</keyword>
<comment type="function">
    <text evidence="4">Catalyzes the NAD-dependent reduction of succinylglutamate semialdehyde into succinylglutamate.</text>
</comment>
<dbReference type="Gene3D" id="3.40.605.10">
    <property type="entry name" value="Aldehyde Dehydrogenase, Chain A, domain 1"/>
    <property type="match status" value="1"/>
</dbReference>
<dbReference type="OrthoDB" id="6187633at2"/>
<dbReference type="GeneID" id="300402499"/>
<evidence type="ECO:0000256" key="3">
    <source>
        <dbReference type="ARBA" id="ARBA00023027"/>
    </source>
</evidence>
<protein>
    <recommendedName>
        <fullName evidence="4">N-succinylglutamate 5-semialdehyde dehydrogenase</fullName>
        <ecNumber evidence="4">1.2.1.71</ecNumber>
    </recommendedName>
    <alternativeName>
        <fullName evidence="4">Succinylglutamic semialdehyde dehydrogenase</fullName>
        <shortName evidence="4">SGSD</shortName>
    </alternativeName>
</protein>
<dbReference type="InterPro" id="IPR016163">
    <property type="entry name" value="Ald_DH_C"/>
</dbReference>
<organism evidence="7 8">
    <name type="scientific">Pandoraea pneumonica</name>
    <dbReference type="NCBI Taxonomy" id="2508299"/>
    <lineage>
        <taxon>Bacteria</taxon>
        <taxon>Pseudomonadati</taxon>
        <taxon>Pseudomonadota</taxon>
        <taxon>Betaproteobacteria</taxon>
        <taxon>Burkholderiales</taxon>
        <taxon>Burkholderiaceae</taxon>
        <taxon>Pandoraea</taxon>
    </lineage>
</organism>
<dbReference type="InterPro" id="IPR016161">
    <property type="entry name" value="Ald_DH/histidinol_DH"/>
</dbReference>
<keyword evidence="3 4" id="KW-0520">NAD</keyword>
<evidence type="ECO:0000256" key="1">
    <source>
        <dbReference type="ARBA" id="ARBA00022503"/>
    </source>
</evidence>
<gene>
    <name evidence="4" type="primary">astD</name>
    <name evidence="7" type="ORF">PPN31114_00433</name>
</gene>
<reference evidence="7 8" key="1">
    <citation type="submission" date="2019-08" db="EMBL/GenBank/DDBJ databases">
        <authorList>
            <person name="Peeters C."/>
        </authorList>
    </citation>
    <scope>NUCLEOTIDE SEQUENCE [LARGE SCALE GENOMIC DNA]</scope>
    <source>
        <strain evidence="7 8">LMG 31114</strain>
    </source>
</reference>
<dbReference type="GO" id="GO:0019544">
    <property type="term" value="P:L-arginine catabolic process to L-glutamate"/>
    <property type="evidence" value="ECO:0007669"/>
    <property type="project" value="UniProtKB-UniRule"/>
</dbReference>
<evidence type="ECO:0000259" key="6">
    <source>
        <dbReference type="Pfam" id="PF00171"/>
    </source>
</evidence>
<dbReference type="PROSITE" id="PS00070">
    <property type="entry name" value="ALDEHYDE_DEHYDR_CYS"/>
    <property type="match status" value="1"/>
</dbReference>
<dbReference type="EMBL" id="CABPSK010000001">
    <property type="protein sequence ID" value="VVD67553.1"/>
    <property type="molecule type" value="Genomic_DNA"/>
</dbReference>
<dbReference type="Gene3D" id="3.40.309.10">
    <property type="entry name" value="Aldehyde Dehydrogenase, Chain A, domain 2"/>
    <property type="match status" value="1"/>
</dbReference>
<dbReference type="Pfam" id="PF00171">
    <property type="entry name" value="Aldedh"/>
    <property type="match status" value="1"/>
</dbReference>
<dbReference type="InterPro" id="IPR029510">
    <property type="entry name" value="Ald_DH_CS_GLU"/>
</dbReference>
<dbReference type="EC" id="1.2.1.71" evidence="4"/>
<dbReference type="InterPro" id="IPR016160">
    <property type="entry name" value="Ald_DH_CS_CYS"/>
</dbReference>
<dbReference type="InterPro" id="IPR015590">
    <property type="entry name" value="Aldehyde_DH_dom"/>
</dbReference>
<feature type="domain" description="Aldehyde dehydrogenase" evidence="6">
    <location>
        <begin position="10"/>
        <end position="466"/>
    </location>
</feature>
<proteinExistence type="inferred from homology"/>
<sequence>MADLYLDGVWRAGNGAKFQSLDPMSGDVVWHGNAADRHDVDAAVQAARRAQRDWGRLSVDERLAVLQRFAANVTANTETLADAIGRETGKPLWEARTEVATMAAKVGHSAKAYQERTGERRSPAADGENVVRHRAHGVMAVFGPYNFPGHLPNGHIVPALLAGNTVVFKPSELAPGVAQRTLQCWIDAGLPAGVLNLVQGGRDTGVALAAHDGIDGLCFTGSSATGRALHQQLAGRPDKMLALEMGGNNPLIVEVPADAARQDAAIHIAIQSAFLSAGQRCTCARRLFVPRGAAGEAFIERLAFITRRISVGRYDAEPQPFMGAVVSLQAARRMTAAQAELMALGATAILPLAQPDSRTARLTPGLIDVTPLAARDALPDEEYFGPLLQVLRYDTFDEAIALANRTRYGLAAGLVSDDPARYAQFLAEIRAGIVNWNRPTTGAAGAAPFGGVGASGNHRPSAWYAADYCAYPIASMESPGAALPERLNPGLDFAAA</sequence>
<accession>A0A5E4RX83</accession>
<dbReference type="GO" id="GO:0043824">
    <property type="term" value="F:succinylglutamate-semialdehyde dehydrogenase activity"/>
    <property type="evidence" value="ECO:0007669"/>
    <property type="project" value="UniProtKB-EC"/>
</dbReference>
<feature type="active site" evidence="4">
    <location>
        <position position="281"/>
    </location>
</feature>
<dbReference type="FunFam" id="3.40.605.10:FF:000010">
    <property type="entry name" value="N-succinylglutamate 5-semialdehyde dehydrogenase"/>
    <property type="match status" value="1"/>
</dbReference>
<evidence type="ECO:0000256" key="4">
    <source>
        <dbReference type="HAMAP-Rule" id="MF_01174"/>
    </source>
</evidence>
<name>A0A5E4RX83_9BURK</name>
<dbReference type="HAMAP" id="MF_01174">
    <property type="entry name" value="Aldedh_AstD"/>
    <property type="match status" value="1"/>
</dbReference>
<dbReference type="PANTHER" id="PTHR11699">
    <property type="entry name" value="ALDEHYDE DEHYDROGENASE-RELATED"/>
    <property type="match status" value="1"/>
</dbReference>
<comment type="similarity">
    <text evidence="4">Belongs to the aldehyde dehydrogenase family. AstD subfamily.</text>
</comment>
<dbReference type="NCBIfam" id="TIGR03240">
    <property type="entry name" value="arg_catab_astD"/>
    <property type="match status" value="1"/>
</dbReference>
<dbReference type="InterPro" id="IPR016162">
    <property type="entry name" value="Ald_DH_N"/>
</dbReference>
<comment type="pathway">
    <text evidence="4">Amino-acid degradation; L-arginine degradation via AST pathway; L-glutamate and succinate from L-arginine: step 4/5.</text>
</comment>
<feature type="binding site" evidence="4">
    <location>
        <begin position="221"/>
        <end position="226"/>
    </location>
    <ligand>
        <name>NAD(+)</name>
        <dbReference type="ChEBI" id="CHEBI:57540"/>
    </ligand>
</feature>
<dbReference type="NCBIfam" id="NF006992">
    <property type="entry name" value="PRK09457.1"/>
    <property type="match status" value="1"/>
</dbReference>
<feature type="active site" evidence="4 5">
    <location>
        <position position="244"/>
    </location>
</feature>
<evidence type="ECO:0000313" key="7">
    <source>
        <dbReference type="EMBL" id="VVD67553.1"/>
    </source>
</evidence>
<dbReference type="PROSITE" id="PS00687">
    <property type="entry name" value="ALDEHYDE_DEHYDR_GLU"/>
    <property type="match status" value="1"/>
</dbReference>
<dbReference type="SUPFAM" id="SSF53720">
    <property type="entry name" value="ALDH-like"/>
    <property type="match status" value="1"/>
</dbReference>
<dbReference type="CDD" id="cd07095">
    <property type="entry name" value="ALDH_SGSD_AstD"/>
    <property type="match status" value="1"/>
</dbReference>
<dbReference type="InterPro" id="IPR017649">
    <property type="entry name" value="SuccinylGlu_semiald_DH_AstD"/>
</dbReference>
<evidence type="ECO:0000256" key="5">
    <source>
        <dbReference type="PROSITE-ProRule" id="PRU10007"/>
    </source>
</evidence>
<comment type="catalytic activity">
    <reaction evidence="4">
        <text>N-succinyl-L-glutamate 5-semialdehyde + NAD(+) + H2O = N-succinyl-L-glutamate + NADH + 2 H(+)</text>
        <dbReference type="Rhea" id="RHEA:10812"/>
        <dbReference type="ChEBI" id="CHEBI:15377"/>
        <dbReference type="ChEBI" id="CHEBI:15378"/>
        <dbReference type="ChEBI" id="CHEBI:57540"/>
        <dbReference type="ChEBI" id="CHEBI:57945"/>
        <dbReference type="ChEBI" id="CHEBI:58520"/>
        <dbReference type="ChEBI" id="CHEBI:58763"/>
        <dbReference type="EC" id="1.2.1.71"/>
    </reaction>
</comment>
<dbReference type="GO" id="GO:0019545">
    <property type="term" value="P:L-arginine catabolic process to succinate"/>
    <property type="evidence" value="ECO:0007669"/>
    <property type="project" value="UniProtKB-UniRule"/>
</dbReference>
<dbReference type="Proteomes" id="UP000366945">
    <property type="component" value="Unassembled WGS sequence"/>
</dbReference>
<evidence type="ECO:0000313" key="8">
    <source>
        <dbReference type="Proteomes" id="UP000366945"/>
    </source>
</evidence>
<dbReference type="RefSeq" id="WP_150677845.1">
    <property type="nucleotide sequence ID" value="NZ_CABPSK010000001.1"/>
</dbReference>
<dbReference type="AlphaFoldDB" id="A0A5E4RX83"/>
<evidence type="ECO:0000256" key="2">
    <source>
        <dbReference type="ARBA" id="ARBA00023002"/>
    </source>
</evidence>